<dbReference type="AlphaFoldDB" id="W2TQW1"/>
<dbReference type="EMBL" id="KI658197">
    <property type="protein sequence ID" value="ETN83417.1"/>
    <property type="molecule type" value="Genomic_DNA"/>
</dbReference>
<proteinExistence type="predicted"/>
<name>W2TQW1_NECAM</name>
<reference evidence="3" key="1">
    <citation type="journal article" date="2014" name="Nat. Genet.">
        <title>Genome of the human hookworm Necator americanus.</title>
        <authorList>
            <person name="Tang Y.T."/>
            <person name="Gao X."/>
            <person name="Rosa B.A."/>
            <person name="Abubucker S."/>
            <person name="Hallsworth-Pepin K."/>
            <person name="Martin J."/>
            <person name="Tyagi R."/>
            <person name="Heizer E."/>
            <person name="Zhang X."/>
            <person name="Bhonagiri-Palsikar V."/>
            <person name="Minx P."/>
            <person name="Warren W.C."/>
            <person name="Wang Q."/>
            <person name="Zhan B."/>
            <person name="Hotez P.J."/>
            <person name="Sternberg P.W."/>
            <person name="Dougall A."/>
            <person name="Gaze S.T."/>
            <person name="Mulvenna J."/>
            <person name="Sotillo J."/>
            <person name="Ranganathan S."/>
            <person name="Rabelo E.M."/>
            <person name="Wilson R.K."/>
            <person name="Felgner P.L."/>
            <person name="Bethony J."/>
            <person name="Hawdon J.M."/>
            <person name="Gasser R.B."/>
            <person name="Loukas A."/>
            <person name="Mitreva M."/>
        </authorList>
    </citation>
    <scope>NUCLEOTIDE SEQUENCE [LARGE SCALE GENOMIC DNA]</scope>
</reference>
<sequence length="138" mass="15927">MSEKKEKTANDDVLRRPTTSGRSDGHDKRRNDQLAYYADPCRLDRGIIAAILTTIKIYFRTAITNVLQEDSETSFYAGRLLPSSFGMGWKGYMMPIYTGEKSRETRTKNLYVKLQNNPSSIVQNNLNRAHFYNKRLPQ</sequence>
<dbReference type="KEGG" id="nai:NECAME_07371"/>
<organism evidence="2 3">
    <name type="scientific">Necator americanus</name>
    <name type="common">Human hookworm</name>
    <dbReference type="NCBI Taxonomy" id="51031"/>
    <lineage>
        <taxon>Eukaryota</taxon>
        <taxon>Metazoa</taxon>
        <taxon>Ecdysozoa</taxon>
        <taxon>Nematoda</taxon>
        <taxon>Chromadorea</taxon>
        <taxon>Rhabditida</taxon>
        <taxon>Rhabditina</taxon>
        <taxon>Rhabditomorpha</taxon>
        <taxon>Strongyloidea</taxon>
        <taxon>Ancylostomatidae</taxon>
        <taxon>Bunostominae</taxon>
        <taxon>Necator</taxon>
    </lineage>
</organism>
<accession>W2TQW1</accession>
<dbReference type="OrthoDB" id="5843833at2759"/>
<feature type="region of interest" description="Disordered" evidence="1">
    <location>
        <begin position="1"/>
        <end position="28"/>
    </location>
</feature>
<protein>
    <submittedName>
        <fullName evidence="2">Uncharacterized protein</fullName>
    </submittedName>
</protein>
<feature type="compositionally biased region" description="Basic and acidic residues" evidence="1">
    <location>
        <begin position="1"/>
        <end position="15"/>
    </location>
</feature>
<evidence type="ECO:0000256" key="1">
    <source>
        <dbReference type="SAM" id="MobiDB-lite"/>
    </source>
</evidence>
<evidence type="ECO:0000313" key="3">
    <source>
        <dbReference type="Proteomes" id="UP000053676"/>
    </source>
</evidence>
<dbReference type="Proteomes" id="UP000053676">
    <property type="component" value="Unassembled WGS sequence"/>
</dbReference>
<evidence type="ECO:0000313" key="2">
    <source>
        <dbReference type="EMBL" id="ETN83417.1"/>
    </source>
</evidence>
<gene>
    <name evidence="2" type="ORF">NECAME_07371</name>
</gene>
<keyword evidence="3" id="KW-1185">Reference proteome</keyword>